<evidence type="ECO:0000256" key="1">
    <source>
        <dbReference type="ARBA" id="ARBA00022679"/>
    </source>
</evidence>
<dbReference type="CDD" id="cd04301">
    <property type="entry name" value="NAT_SF"/>
    <property type="match status" value="1"/>
</dbReference>
<proteinExistence type="predicted"/>
<protein>
    <submittedName>
        <fullName evidence="5">GNAT family N-acetyltransferase</fullName>
        <ecNumber evidence="5">2.3.1.-</ecNumber>
    </submittedName>
</protein>
<feature type="region of interest" description="Disordered" evidence="3">
    <location>
        <begin position="169"/>
        <end position="206"/>
    </location>
</feature>
<dbReference type="PANTHER" id="PTHR43420:SF12">
    <property type="entry name" value="N-ACETYLTRANSFERASE DOMAIN-CONTAINING PROTEIN"/>
    <property type="match status" value="1"/>
</dbReference>
<feature type="compositionally biased region" description="Low complexity" evidence="3">
    <location>
        <begin position="170"/>
        <end position="194"/>
    </location>
</feature>
<gene>
    <name evidence="5" type="ORF">ACFFIO_09385</name>
</gene>
<dbReference type="InterPro" id="IPR016181">
    <property type="entry name" value="Acyl_CoA_acyltransferase"/>
</dbReference>
<dbReference type="EMBL" id="JBHLWH010000027">
    <property type="protein sequence ID" value="MFC0248712.1"/>
    <property type="molecule type" value="Genomic_DNA"/>
</dbReference>
<keyword evidence="2 5" id="KW-0012">Acyltransferase</keyword>
<evidence type="ECO:0000256" key="2">
    <source>
        <dbReference type="ARBA" id="ARBA00023315"/>
    </source>
</evidence>
<dbReference type="InterPro" id="IPR000182">
    <property type="entry name" value="GNAT_dom"/>
</dbReference>
<dbReference type="RefSeq" id="WP_378041306.1">
    <property type="nucleotide sequence ID" value="NZ_JBHLWH010000027.1"/>
</dbReference>
<dbReference type="GO" id="GO:0016746">
    <property type="term" value="F:acyltransferase activity"/>
    <property type="evidence" value="ECO:0007669"/>
    <property type="project" value="UniProtKB-KW"/>
</dbReference>
<feature type="region of interest" description="Disordered" evidence="3">
    <location>
        <begin position="1"/>
        <end position="24"/>
    </location>
</feature>
<evidence type="ECO:0000256" key="3">
    <source>
        <dbReference type="SAM" id="MobiDB-lite"/>
    </source>
</evidence>
<sequence>MVERNPVAGDAVEGSTVERNTAERNTAERSAALAFIIACQQDPATGTAFLGEDPAGIEAELEGLDQPWLRGLRVVEQDGTVIAACTVDWDPEPSMAWVHGPWGAPEQVARHGAALVAAVCNAVPAGIERFEMCGHVANGSMAALAADLGWTATEVNYAMVVPARTAARWTEPAAQAEQTEQTEQTKQAEQAEQHTGSDAGAAPPVRLREPVRIRLAEPADVGLLEPLHTAEFGAAYATAAQLLSRHHTVVAEDSTGTVLGYAAGSLQDDGQAYVDFTAVVPEARRHGLGRRLVIGLAERLLAAGDPGMLHLTVRESRAAAHALYLSLGMRPDAALRGYRGPRVTAQHPG</sequence>
<dbReference type="PANTHER" id="PTHR43420">
    <property type="entry name" value="ACETYLTRANSFERASE"/>
    <property type="match status" value="1"/>
</dbReference>
<dbReference type="Proteomes" id="UP001589766">
    <property type="component" value="Unassembled WGS sequence"/>
</dbReference>
<dbReference type="Gene3D" id="3.40.630.30">
    <property type="match status" value="1"/>
</dbReference>
<reference evidence="5 6" key="1">
    <citation type="submission" date="2024-09" db="EMBL/GenBank/DDBJ databases">
        <authorList>
            <person name="Sun Q."/>
            <person name="Mori K."/>
        </authorList>
    </citation>
    <scope>NUCLEOTIDE SEQUENCE [LARGE SCALE GENOMIC DNA]</scope>
    <source>
        <strain evidence="5 6">CCM 7609</strain>
    </source>
</reference>
<evidence type="ECO:0000313" key="5">
    <source>
        <dbReference type="EMBL" id="MFC0248712.1"/>
    </source>
</evidence>
<name>A0ABV6F5B8_9MICC</name>
<keyword evidence="6" id="KW-1185">Reference proteome</keyword>
<feature type="domain" description="N-acetyltransferase" evidence="4">
    <location>
        <begin position="211"/>
        <end position="349"/>
    </location>
</feature>
<evidence type="ECO:0000259" key="4">
    <source>
        <dbReference type="PROSITE" id="PS51186"/>
    </source>
</evidence>
<comment type="caution">
    <text evidence="5">The sequence shown here is derived from an EMBL/GenBank/DDBJ whole genome shotgun (WGS) entry which is preliminary data.</text>
</comment>
<evidence type="ECO:0000313" key="6">
    <source>
        <dbReference type="Proteomes" id="UP001589766"/>
    </source>
</evidence>
<keyword evidence="1 5" id="KW-0808">Transferase</keyword>
<dbReference type="SUPFAM" id="SSF55729">
    <property type="entry name" value="Acyl-CoA N-acyltransferases (Nat)"/>
    <property type="match status" value="2"/>
</dbReference>
<organism evidence="5 6">
    <name type="scientific">Citricoccus parietis</name>
    <dbReference type="NCBI Taxonomy" id="592307"/>
    <lineage>
        <taxon>Bacteria</taxon>
        <taxon>Bacillati</taxon>
        <taxon>Actinomycetota</taxon>
        <taxon>Actinomycetes</taxon>
        <taxon>Micrococcales</taxon>
        <taxon>Micrococcaceae</taxon>
        <taxon>Citricoccus</taxon>
    </lineage>
</organism>
<dbReference type="InterPro" id="IPR050680">
    <property type="entry name" value="YpeA/RimI_acetyltransf"/>
</dbReference>
<accession>A0ABV6F5B8</accession>
<dbReference type="Pfam" id="PF00583">
    <property type="entry name" value="Acetyltransf_1"/>
    <property type="match status" value="1"/>
</dbReference>
<dbReference type="EC" id="2.3.1.-" evidence="5"/>
<dbReference type="PROSITE" id="PS51186">
    <property type="entry name" value="GNAT"/>
    <property type="match status" value="1"/>
</dbReference>